<sequence>MITIETARVPKSDDPTVSIHGLDESSLDMFEDFDVPEFVPKLGIFGAPLCRLTTSVISLVGMMFGMVMCTTGACILLFIIQEEPVYYSLGVTLLSVGGILLLIGLLMWMSEFMCNDCLGKAYHKVKSAPLKNAIKRRERLIASRATTRTGSRLSQATLKSNGTASTEVSNRY</sequence>
<protein>
    <submittedName>
        <fullName evidence="2">Transmembrane protein</fullName>
    </submittedName>
</protein>
<dbReference type="WBParaSite" id="ES5_v2.g8809.t1">
    <property type="protein sequence ID" value="ES5_v2.g8809.t1"/>
    <property type="gene ID" value="ES5_v2.g8809"/>
</dbReference>
<reference evidence="2" key="1">
    <citation type="submission" date="2022-11" db="UniProtKB">
        <authorList>
            <consortium name="WormBaseParasite"/>
        </authorList>
    </citation>
    <scope>IDENTIFICATION</scope>
</reference>
<dbReference type="Proteomes" id="UP000887579">
    <property type="component" value="Unplaced"/>
</dbReference>
<evidence type="ECO:0000313" key="1">
    <source>
        <dbReference type="Proteomes" id="UP000887579"/>
    </source>
</evidence>
<organism evidence="1 2">
    <name type="scientific">Panagrolaimus sp. ES5</name>
    <dbReference type="NCBI Taxonomy" id="591445"/>
    <lineage>
        <taxon>Eukaryota</taxon>
        <taxon>Metazoa</taxon>
        <taxon>Ecdysozoa</taxon>
        <taxon>Nematoda</taxon>
        <taxon>Chromadorea</taxon>
        <taxon>Rhabditida</taxon>
        <taxon>Tylenchina</taxon>
        <taxon>Panagrolaimomorpha</taxon>
        <taxon>Panagrolaimoidea</taxon>
        <taxon>Panagrolaimidae</taxon>
        <taxon>Panagrolaimus</taxon>
    </lineage>
</organism>
<name>A0AC34GV56_9BILA</name>
<evidence type="ECO:0000313" key="2">
    <source>
        <dbReference type="WBParaSite" id="ES5_v2.g8809.t1"/>
    </source>
</evidence>
<accession>A0AC34GV56</accession>
<proteinExistence type="predicted"/>